<dbReference type="SUPFAM" id="SSF50447">
    <property type="entry name" value="Translation proteins"/>
    <property type="match status" value="1"/>
</dbReference>
<organism evidence="4 5">
    <name type="scientific">Adiantum capillus-veneris</name>
    <name type="common">Maidenhair fern</name>
    <dbReference type="NCBI Taxonomy" id="13818"/>
    <lineage>
        <taxon>Eukaryota</taxon>
        <taxon>Viridiplantae</taxon>
        <taxon>Streptophyta</taxon>
        <taxon>Embryophyta</taxon>
        <taxon>Tracheophyta</taxon>
        <taxon>Polypodiopsida</taxon>
        <taxon>Polypodiidae</taxon>
        <taxon>Polypodiales</taxon>
        <taxon>Pteridineae</taxon>
        <taxon>Pteridaceae</taxon>
        <taxon>Vittarioideae</taxon>
        <taxon>Adiantum</taxon>
    </lineage>
</organism>
<dbReference type="InterPro" id="IPR003611">
    <property type="entry name" value="NUMOD3"/>
</dbReference>
<dbReference type="PANTHER" id="PTHR34199:SF2">
    <property type="entry name" value="NUMOD3 MOTIF FAMILY PROTEIN, EXPRESSED"/>
    <property type="match status" value="1"/>
</dbReference>
<proteinExistence type="predicted"/>
<comment type="caution">
    <text evidence="4">The sequence shown here is derived from an EMBL/GenBank/DDBJ whole genome shotgun (WGS) entry which is preliminary data.</text>
</comment>
<dbReference type="Gene3D" id="2.40.30.60">
    <property type="entry name" value="RimM"/>
    <property type="match status" value="1"/>
</dbReference>
<feature type="compositionally biased region" description="Polar residues" evidence="1">
    <location>
        <begin position="631"/>
        <end position="644"/>
    </location>
</feature>
<feature type="region of interest" description="Disordered" evidence="1">
    <location>
        <begin position="616"/>
        <end position="644"/>
    </location>
</feature>
<dbReference type="AlphaFoldDB" id="A0A9D4ZL33"/>
<dbReference type="Pfam" id="PF07460">
    <property type="entry name" value="NUMOD3"/>
    <property type="match status" value="1"/>
</dbReference>
<evidence type="ECO:0000256" key="1">
    <source>
        <dbReference type="SAM" id="MobiDB-lite"/>
    </source>
</evidence>
<dbReference type="EMBL" id="JABFUD020000007">
    <property type="protein sequence ID" value="KAI5077156.1"/>
    <property type="molecule type" value="Genomic_DNA"/>
</dbReference>
<feature type="compositionally biased region" description="Polar residues" evidence="1">
    <location>
        <begin position="431"/>
        <end position="444"/>
    </location>
</feature>
<evidence type="ECO:0000259" key="3">
    <source>
        <dbReference type="Pfam" id="PF07460"/>
    </source>
</evidence>
<feature type="domain" description="Nuclease associated modular" evidence="3">
    <location>
        <begin position="242"/>
        <end position="270"/>
    </location>
</feature>
<protein>
    <submittedName>
        <fullName evidence="4">Uncharacterized protein</fullName>
    </submittedName>
</protein>
<dbReference type="GO" id="GO:0003677">
    <property type="term" value="F:DNA binding"/>
    <property type="evidence" value="ECO:0007669"/>
    <property type="project" value="InterPro"/>
</dbReference>
<reference evidence="4" key="1">
    <citation type="submission" date="2021-01" db="EMBL/GenBank/DDBJ databases">
        <title>Adiantum capillus-veneris genome.</title>
        <authorList>
            <person name="Fang Y."/>
            <person name="Liao Q."/>
        </authorList>
    </citation>
    <scope>NUCLEOTIDE SEQUENCE</scope>
    <source>
        <strain evidence="4">H3</strain>
        <tissue evidence="4">Leaf</tissue>
    </source>
</reference>
<feature type="region of interest" description="Disordered" evidence="1">
    <location>
        <begin position="246"/>
        <end position="267"/>
    </location>
</feature>
<accession>A0A9D4ZL33</accession>
<feature type="region of interest" description="Disordered" evidence="1">
    <location>
        <begin position="416"/>
        <end position="468"/>
    </location>
</feature>
<evidence type="ECO:0000259" key="2">
    <source>
        <dbReference type="Pfam" id="PF01782"/>
    </source>
</evidence>
<dbReference type="InterPro" id="IPR036976">
    <property type="entry name" value="RimM_N_sf"/>
</dbReference>
<sequence length="644" mass="71973">MMNGTSSAAGVAARPLIFNKAPVSLWSHHAWRAHWPPSLLPFSLSLAASPFKNNAGAGLDVPEGVTMVMEARDNFAEVGVICSTHGIKGELKVMFLTDIPEQQFDRPGIRRVGFYRMGKLVGLRKIKILCGRKIIQGKDSAWLLTFEDVDSKEKASELVGTILVKDADRPVFNAHQFYIPELIGRSVQMKVNALITDEEKEILRRQRISLANKGRIPWNKGGNGKKQVKAFITDEEKENLRRQRISQANKGKVPWNKGGKHSSETKKRIRAGVIERMKDPKIREKLRLQAEAVQLSPEVKMKIRTGIIKAWVAKKKLRVKQELCLLEWREVIAETARRGSDGDLEYQWNSFSMLRKQPREAVPREKREPNPRPDNLSAEHRLRISAAIKAKWSNPDYRISVEKGIRNAVSKRIPISSQGRTRTQPRRTFSRALQRSTTPHTSHISGEKATQKSAPKGCTPRKRLSSSDNIENPAIVRHAVHSVKGDLRADIMEVGSPSPNADVPCYKDPEAEKKLEKLKSMRSRRMHLEAQKQKEITARARALISQAQEAAKALEAVAVKDKAALAPLLETQKLLAEAVHSLQCLNRKSSTSDYTVKDDDSALYAQVMRLANAVSSPVGNANNHPKPESISVESSNLRSVNGGD</sequence>
<name>A0A9D4ZL33_ADICA</name>
<gene>
    <name evidence="4" type="ORF">GOP47_0006980</name>
</gene>
<dbReference type="GO" id="GO:0006364">
    <property type="term" value="P:rRNA processing"/>
    <property type="evidence" value="ECO:0007669"/>
    <property type="project" value="InterPro"/>
</dbReference>
<keyword evidence="5" id="KW-1185">Reference proteome</keyword>
<dbReference type="OrthoDB" id="1935413at2759"/>
<feature type="domain" description="RimM N-terminal" evidence="2">
    <location>
        <begin position="78"/>
        <end position="164"/>
    </location>
</feature>
<dbReference type="PANTHER" id="PTHR34199">
    <property type="entry name" value="NUMOD3 MOTIF FAMILY PROTEIN, EXPRESSED"/>
    <property type="match status" value="1"/>
</dbReference>
<dbReference type="InterPro" id="IPR002676">
    <property type="entry name" value="RimM_N"/>
</dbReference>
<dbReference type="Proteomes" id="UP000886520">
    <property type="component" value="Chromosome 7"/>
</dbReference>
<feature type="region of interest" description="Disordered" evidence="1">
    <location>
        <begin position="357"/>
        <end position="380"/>
    </location>
</feature>
<evidence type="ECO:0000313" key="5">
    <source>
        <dbReference type="Proteomes" id="UP000886520"/>
    </source>
</evidence>
<dbReference type="Pfam" id="PF01782">
    <property type="entry name" value="RimM"/>
    <property type="match status" value="1"/>
</dbReference>
<evidence type="ECO:0000313" key="4">
    <source>
        <dbReference type="EMBL" id="KAI5077156.1"/>
    </source>
</evidence>
<dbReference type="InterPro" id="IPR009000">
    <property type="entry name" value="Transl_B-barrel_sf"/>
</dbReference>